<name>A0A975SYD4_9ACTN</name>
<evidence type="ECO:0000313" key="4">
    <source>
        <dbReference type="Proteomes" id="UP000683575"/>
    </source>
</evidence>
<keyword evidence="2" id="KW-0472">Membrane</keyword>
<protein>
    <submittedName>
        <fullName evidence="3">Uncharacterized protein</fullName>
    </submittedName>
</protein>
<evidence type="ECO:0000256" key="2">
    <source>
        <dbReference type="SAM" id="Phobius"/>
    </source>
</evidence>
<feature type="transmembrane region" description="Helical" evidence="2">
    <location>
        <begin position="75"/>
        <end position="106"/>
    </location>
</feature>
<dbReference type="RefSeq" id="WP_216939716.1">
    <property type="nucleotide sequence ID" value="NZ_CP077062.1"/>
</dbReference>
<sequence length="233" mass="24593">MRPPSLPSAYWVLWSVAAAVVVALGGLGLLATTSPGNLVPWVLVGHFAGCGGYWMRVHAPSPVPVPVRRDLLVGAAVGAPLTLLVLVGLVGLGGFGGAVLLAVLLLTSPPVTRLVRSRLAGQHPPVADRPRPDGTPVATPVAAPRRPVTCPPADGMTTAQLCRAWRVSFTALDTTLDRPEERAQVVQRRQEYLDALERRDPRGFARWIGLGPRAASNPGRYLARGTDVEPPAA</sequence>
<reference evidence="3" key="1">
    <citation type="submission" date="2021-06" db="EMBL/GenBank/DDBJ databases">
        <title>Complete genome sequence of Nocardioides sp. G188.</title>
        <authorList>
            <person name="Im W.-T."/>
        </authorList>
    </citation>
    <scope>NUCLEOTIDE SEQUENCE</scope>
    <source>
        <strain evidence="3">G188</strain>
    </source>
</reference>
<evidence type="ECO:0000256" key="1">
    <source>
        <dbReference type="SAM" id="MobiDB-lite"/>
    </source>
</evidence>
<dbReference type="KEGG" id="nps:KRR39_23260"/>
<gene>
    <name evidence="3" type="ORF">KRR39_23260</name>
</gene>
<keyword evidence="2" id="KW-1133">Transmembrane helix</keyword>
<feature type="transmembrane region" description="Helical" evidence="2">
    <location>
        <begin position="38"/>
        <end position="55"/>
    </location>
</feature>
<evidence type="ECO:0000313" key="3">
    <source>
        <dbReference type="EMBL" id="QWZ08207.1"/>
    </source>
</evidence>
<dbReference type="AlphaFoldDB" id="A0A975SYD4"/>
<feature type="transmembrane region" description="Helical" evidence="2">
    <location>
        <begin position="12"/>
        <end position="31"/>
    </location>
</feature>
<feature type="region of interest" description="Disordered" evidence="1">
    <location>
        <begin position="120"/>
        <end position="145"/>
    </location>
</feature>
<feature type="compositionally biased region" description="Low complexity" evidence="1">
    <location>
        <begin position="135"/>
        <end position="145"/>
    </location>
</feature>
<keyword evidence="2" id="KW-0812">Transmembrane</keyword>
<keyword evidence="4" id="KW-1185">Reference proteome</keyword>
<organism evidence="3 4">
    <name type="scientific">Nocardioides panacis</name>
    <dbReference type="NCBI Taxonomy" id="2849501"/>
    <lineage>
        <taxon>Bacteria</taxon>
        <taxon>Bacillati</taxon>
        <taxon>Actinomycetota</taxon>
        <taxon>Actinomycetes</taxon>
        <taxon>Propionibacteriales</taxon>
        <taxon>Nocardioidaceae</taxon>
        <taxon>Nocardioides</taxon>
    </lineage>
</organism>
<dbReference type="Proteomes" id="UP000683575">
    <property type="component" value="Chromosome"/>
</dbReference>
<proteinExistence type="predicted"/>
<dbReference type="EMBL" id="CP077062">
    <property type="protein sequence ID" value="QWZ08207.1"/>
    <property type="molecule type" value="Genomic_DNA"/>
</dbReference>
<accession>A0A975SYD4</accession>